<dbReference type="InterPro" id="IPR036061">
    <property type="entry name" value="CheW-like_dom_sf"/>
</dbReference>
<dbReference type="AlphaFoldDB" id="A0A0K8J8S1"/>
<dbReference type="SUPFAM" id="SSF50341">
    <property type="entry name" value="CheW-like"/>
    <property type="match status" value="1"/>
</dbReference>
<accession>A0A0K8J8S1</accession>
<dbReference type="RefSeq" id="WP_058258933.1">
    <property type="nucleotide sequence ID" value="NZ_DUPS01000025.1"/>
</dbReference>
<dbReference type="SMART" id="SM00260">
    <property type="entry name" value="CheW"/>
    <property type="match status" value="1"/>
</dbReference>
<dbReference type="PROSITE" id="PS50851">
    <property type="entry name" value="CHEW"/>
    <property type="match status" value="1"/>
</dbReference>
<gene>
    <name evidence="2" type="ORF">SD1D_2187</name>
</gene>
<dbReference type="GO" id="GO:0006935">
    <property type="term" value="P:chemotaxis"/>
    <property type="evidence" value="ECO:0007669"/>
    <property type="project" value="InterPro"/>
</dbReference>
<organism evidence="2 3">
    <name type="scientific">Herbinix luporum</name>
    <dbReference type="NCBI Taxonomy" id="1679721"/>
    <lineage>
        <taxon>Bacteria</taxon>
        <taxon>Bacillati</taxon>
        <taxon>Bacillota</taxon>
        <taxon>Clostridia</taxon>
        <taxon>Lachnospirales</taxon>
        <taxon>Lachnospiraceae</taxon>
        <taxon>Herbinix</taxon>
    </lineage>
</organism>
<dbReference type="InterPro" id="IPR039315">
    <property type="entry name" value="CheW"/>
</dbReference>
<dbReference type="InterPro" id="IPR002545">
    <property type="entry name" value="CheW-lke_dom"/>
</dbReference>
<dbReference type="GO" id="GO:0007165">
    <property type="term" value="P:signal transduction"/>
    <property type="evidence" value="ECO:0007669"/>
    <property type="project" value="InterPro"/>
</dbReference>
<sequence>METKLAVFLVDGEEYGLDIANINTVEKDFNIEYLPDSPKNVKGKIYLRGDEIPVYSLRSKFGIPEKERDKDTRLLISSVKGMPIALEVDKVNGIMDIETTDVFDLPQVIKNNNTSYIKYIAKSGGNLILLLDSDMLLDNEEINLLEELVNI</sequence>
<proteinExistence type="predicted"/>
<protein>
    <recommendedName>
        <fullName evidence="1">CheW-like domain-containing protein</fullName>
    </recommendedName>
</protein>
<dbReference type="GO" id="GO:0005829">
    <property type="term" value="C:cytosol"/>
    <property type="evidence" value="ECO:0007669"/>
    <property type="project" value="TreeGrafter"/>
</dbReference>
<keyword evidence="3" id="KW-1185">Reference proteome</keyword>
<dbReference type="Gene3D" id="2.30.30.40">
    <property type="entry name" value="SH3 Domains"/>
    <property type="match status" value="1"/>
</dbReference>
<dbReference type="Pfam" id="PF01584">
    <property type="entry name" value="CheW"/>
    <property type="match status" value="1"/>
</dbReference>
<dbReference type="Proteomes" id="UP000196053">
    <property type="component" value="Chromosome I"/>
</dbReference>
<dbReference type="KEGG" id="hsd:SD1D_2187"/>
<evidence type="ECO:0000313" key="2">
    <source>
        <dbReference type="EMBL" id="CUH93702.1"/>
    </source>
</evidence>
<reference evidence="3" key="1">
    <citation type="submission" date="2015-09" db="EMBL/GenBank/DDBJ databases">
        <authorList>
            <person name="Wibberg D."/>
        </authorList>
    </citation>
    <scope>NUCLEOTIDE SEQUENCE [LARGE SCALE GENOMIC DNA]</scope>
    <source>
        <strain evidence="3">SD1D</strain>
    </source>
</reference>
<dbReference type="PANTHER" id="PTHR22617:SF23">
    <property type="entry name" value="CHEMOTAXIS PROTEIN CHEW"/>
    <property type="match status" value="1"/>
</dbReference>
<dbReference type="OrthoDB" id="9794382at2"/>
<feature type="domain" description="CheW-like" evidence="1">
    <location>
        <begin position="2"/>
        <end position="142"/>
    </location>
</feature>
<dbReference type="PANTHER" id="PTHR22617">
    <property type="entry name" value="CHEMOTAXIS SENSOR HISTIDINE KINASE-RELATED"/>
    <property type="match status" value="1"/>
</dbReference>
<name>A0A0K8J8S1_9FIRM</name>
<dbReference type="EMBL" id="LN879430">
    <property type="protein sequence ID" value="CUH93702.1"/>
    <property type="molecule type" value="Genomic_DNA"/>
</dbReference>
<evidence type="ECO:0000259" key="1">
    <source>
        <dbReference type="PROSITE" id="PS50851"/>
    </source>
</evidence>
<evidence type="ECO:0000313" key="3">
    <source>
        <dbReference type="Proteomes" id="UP000196053"/>
    </source>
</evidence>
<dbReference type="Gene3D" id="2.40.50.180">
    <property type="entry name" value="CheA-289, Domain 4"/>
    <property type="match status" value="1"/>
</dbReference>